<proteinExistence type="predicted"/>
<feature type="chain" id="PRO_5005291678" description="Secreted protein" evidence="2">
    <location>
        <begin position="36"/>
        <end position="146"/>
    </location>
</feature>
<keyword evidence="2" id="KW-0732">Signal</keyword>
<dbReference type="AlphaFoldDB" id="A0A0J7XY70"/>
<dbReference type="PATRIC" id="fig|1114963.3.peg.1556"/>
<protein>
    <recommendedName>
        <fullName evidence="5">Secreted protein</fullName>
    </recommendedName>
</protein>
<evidence type="ECO:0000313" key="3">
    <source>
        <dbReference type="EMBL" id="KMS56611.1"/>
    </source>
</evidence>
<dbReference type="OrthoDB" id="9833798at2"/>
<dbReference type="Proteomes" id="UP000052268">
    <property type="component" value="Unassembled WGS sequence"/>
</dbReference>
<reference evidence="3 4" key="1">
    <citation type="journal article" date="2015" name="G3 (Bethesda)">
        <title>Insights into Ongoing Evolution of the Hexachlorocyclohexane Catabolic Pathway from Comparative Genomics of Ten Sphingomonadaceae Strains.</title>
        <authorList>
            <person name="Pearce S.L."/>
            <person name="Oakeshott J.G."/>
            <person name="Pandey G."/>
        </authorList>
    </citation>
    <scope>NUCLEOTIDE SEQUENCE [LARGE SCALE GENOMIC DNA]</scope>
    <source>
        <strain evidence="3 4">LL02</strain>
    </source>
</reference>
<feature type="region of interest" description="Disordered" evidence="1">
    <location>
        <begin position="69"/>
        <end position="115"/>
    </location>
</feature>
<gene>
    <name evidence="3" type="ORF">V474_13735</name>
</gene>
<name>A0A0J7XY70_9SPHN</name>
<evidence type="ECO:0008006" key="5">
    <source>
        <dbReference type="Google" id="ProtNLM"/>
    </source>
</evidence>
<accession>A0A0J7XY70</accession>
<feature type="signal peptide" evidence="2">
    <location>
        <begin position="1"/>
        <end position="35"/>
    </location>
</feature>
<sequence>MIDVTVSPCLSLNRLCVMLCLFLVLLSAAVQGVSAADRIQHDIRGEVHGAHHHEGLGAVTLDGADIHVDTAGDEPRAENERDAEGTVPANHHHHADHGSSLPELHGAPTADRTASSLRLGIPLVAAVPGQPVHAPERPPKTLPSAA</sequence>
<organism evidence="3 4">
    <name type="scientific">Novosphingobium barchaimii LL02</name>
    <dbReference type="NCBI Taxonomy" id="1114963"/>
    <lineage>
        <taxon>Bacteria</taxon>
        <taxon>Pseudomonadati</taxon>
        <taxon>Pseudomonadota</taxon>
        <taxon>Alphaproteobacteria</taxon>
        <taxon>Sphingomonadales</taxon>
        <taxon>Sphingomonadaceae</taxon>
        <taxon>Novosphingobium</taxon>
    </lineage>
</organism>
<evidence type="ECO:0000313" key="4">
    <source>
        <dbReference type="Proteomes" id="UP000052268"/>
    </source>
</evidence>
<feature type="region of interest" description="Disordered" evidence="1">
    <location>
        <begin position="127"/>
        <end position="146"/>
    </location>
</feature>
<evidence type="ECO:0000256" key="2">
    <source>
        <dbReference type="SAM" id="SignalP"/>
    </source>
</evidence>
<keyword evidence="4" id="KW-1185">Reference proteome</keyword>
<evidence type="ECO:0000256" key="1">
    <source>
        <dbReference type="SAM" id="MobiDB-lite"/>
    </source>
</evidence>
<feature type="compositionally biased region" description="Basic and acidic residues" evidence="1">
    <location>
        <begin position="69"/>
        <end position="84"/>
    </location>
</feature>
<dbReference type="EMBL" id="JACU01000004">
    <property type="protein sequence ID" value="KMS56611.1"/>
    <property type="molecule type" value="Genomic_DNA"/>
</dbReference>
<comment type="caution">
    <text evidence="3">The sequence shown here is derived from an EMBL/GenBank/DDBJ whole genome shotgun (WGS) entry which is preliminary data.</text>
</comment>